<feature type="region of interest" description="Disordered" evidence="1">
    <location>
        <begin position="280"/>
        <end position="338"/>
    </location>
</feature>
<sequence>MTAPIFHLGSPTGWRRLPPALLPGRTGLDPDPDRDTTSDTNMDSGDEDRHNKSRRRAAAATATAIEQWDLDSAGCFSGCSLVDEQGVPTILYTGVRLRPGVPPDVPGMYGTVSQLAEERQLLARAADPDDPDLITWVKEPRPWMDAPPPGMPYNCFRDPFLLSRPLRNQPAGHHPALEKGVGGQVVGGVSVVDDDFSAGCGGGNAGGGGGGGGGCDRWVVMVGSGRGDYRAAASRGCVLTYSTQRLSSRDWRFEGVLAESPSAQAGAVWECPVLAWLPRRGRNRSSSGRRGGGSSSDSSSRGSSSSCRDSAVGLLERTATNGRRGNQEEEGEDGEGRFPGRVVMWSWLRERHTSPDPPTAPATYAGAISVPRLLTRGSVDLSTTTTTAPAPKRGTTGGIAAETATGRTRGSAVTWRLHQEPLPELCRLRRGDPEGPTGLDGAVLEAGAEPVALHLDVELRISPLSYDGPADGSTAPYNVSWMLSIEPGSSDSGRGGGGGDSPSVGGDAAVLSYDFATCQLAATVGPADAVRHLRQQQQLQGSVRVDGTRTAVQLPASPPAAGTAAKAAAAAAAADAAAAAGAAPAADAAPPGEVAAEAEAAAAATAAAGASSPLPPCCRRVGGVLSGLGPADADVDADVDGGGGGGGGPPLVGPDVAFWDPSADDAWLDPNFPVYHTFIRSNLNTVGPANATTILLRLHRGITVGLFNNPNHRRQLENLGLRPDTAFGCAAAFLFFPNAETRALAAEDPDLHSLMLDEHVIKIGIQIRLGDDKILAQIAATGGTQGSPGDAGGKVADKDVALDPDTERRVEGYFECAQQLAESVELLSGPDAPRQQRQQQQGQNATRPGAPPLPTPHPNAADHPPLRIQYYLMTDTLAIRQLAQRRFGTQLLTMRATAVQFFRNVTPDGLRRTALEHWYFSRSHHHVITAQSGMGRTAAFMGLRPGPSVFSMDADVGGVRVWGRGCAVWDADKPMDVYGIWSGV</sequence>
<dbReference type="GeneID" id="9623592"/>
<dbReference type="KEGG" id="vcn:VOLCADRAFT_89210"/>
<organism evidence="3">
    <name type="scientific">Volvox carteri f. nagariensis</name>
    <dbReference type="NCBI Taxonomy" id="3068"/>
    <lineage>
        <taxon>Eukaryota</taxon>
        <taxon>Viridiplantae</taxon>
        <taxon>Chlorophyta</taxon>
        <taxon>core chlorophytes</taxon>
        <taxon>Chlorophyceae</taxon>
        <taxon>CS clade</taxon>
        <taxon>Chlamydomonadales</taxon>
        <taxon>Volvocaceae</taxon>
        <taxon>Volvox</taxon>
    </lineage>
</organism>
<evidence type="ECO:0000313" key="2">
    <source>
        <dbReference type="EMBL" id="EFJ50131.1"/>
    </source>
</evidence>
<gene>
    <name evidence="2" type="ORF">VOLCADRAFT_89210</name>
</gene>
<dbReference type="GO" id="GO:0004553">
    <property type="term" value="F:hydrolase activity, hydrolyzing O-glycosyl compounds"/>
    <property type="evidence" value="ECO:0007669"/>
    <property type="project" value="InterPro"/>
</dbReference>
<dbReference type="OrthoDB" id="428346at2759"/>
<reference evidence="2 3" key="1">
    <citation type="journal article" date="2010" name="Science">
        <title>Genomic analysis of organismal complexity in the multicellular green alga Volvox carteri.</title>
        <authorList>
            <person name="Prochnik S.E."/>
            <person name="Umen J."/>
            <person name="Nedelcu A.M."/>
            <person name="Hallmann A."/>
            <person name="Miller S.M."/>
            <person name="Nishii I."/>
            <person name="Ferris P."/>
            <person name="Kuo A."/>
            <person name="Mitros T."/>
            <person name="Fritz-Laylin L.K."/>
            <person name="Hellsten U."/>
            <person name="Chapman J."/>
            <person name="Simakov O."/>
            <person name="Rensing S.A."/>
            <person name="Terry A."/>
            <person name="Pangilinan J."/>
            <person name="Kapitonov V."/>
            <person name="Jurka J."/>
            <person name="Salamov A."/>
            <person name="Shapiro H."/>
            <person name="Schmutz J."/>
            <person name="Grimwood J."/>
            <person name="Lindquist E."/>
            <person name="Lucas S."/>
            <person name="Grigoriev I.V."/>
            <person name="Schmitt R."/>
            <person name="Kirk D."/>
            <person name="Rokhsar D.S."/>
        </authorList>
    </citation>
    <scope>NUCLEOTIDE SEQUENCE [LARGE SCALE GENOMIC DNA]</scope>
    <source>
        <strain evidence="3">f. Nagariensis / Eve</strain>
    </source>
</reference>
<feature type="region of interest" description="Disordered" evidence="1">
    <location>
        <begin position="8"/>
        <end position="55"/>
    </location>
</feature>
<protein>
    <submittedName>
        <fullName evidence="2">Uncharacterized protein</fullName>
    </submittedName>
</protein>
<dbReference type="RefSeq" id="XP_002948751.1">
    <property type="nucleotide sequence ID" value="XM_002948705.1"/>
</dbReference>
<dbReference type="EMBL" id="GL378332">
    <property type="protein sequence ID" value="EFJ50131.1"/>
    <property type="molecule type" value="Genomic_DNA"/>
</dbReference>
<proteinExistence type="predicted"/>
<dbReference type="SMART" id="SM00640">
    <property type="entry name" value="Glyco_32"/>
    <property type="match status" value="1"/>
</dbReference>
<dbReference type="STRING" id="3068.D8TR34"/>
<dbReference type="SUPFAM" id="SSF75005">
    <property type="entry name" value="Arabinanase/levansucrase/invertase"/>
    <property type="match status" value="1"/>
</dbReference>
<dbReference type="AlphaFoldDB" id="D8TR34"/>
<dbReference type="PANTHER" id="PTHR31953">
    <property type="entry name" value="BETA-FRUCTOFURANOSIDASE, INSOLUBLE ISOENZYME CWINV1-RELATED"/>
    <property type="match status" value="1"/>
</dbReference>
<keyword evidence="3" id="KW-1185">Reference proteome</keyword>
<dbReference type="InterPro" id="IPR023296">
    <property type="entry name" value="Glyco_hydro_beta-prop_sf"/>
</dbReference>
<feature type="region of interest" description="Disordered" evidence="1">
    <location>
        <begin position="382"/>
        <end position="411"/>
    </location>
</feature>
<dbReference type="Gene3D" id="2.115.10.20">
    <property type="entry name" value="Glycosyl hydrolase domain, family 43"/>
    <property type="match status" value="1"/>
</dbReference>
<feature type="region of interest" description="Disordered" evidence="1">
    <location>
        <begin position="830"/>
        <end position="864"/>
    </location>
</feature>
<name>D8TR34_VOLCA</name>
<dbReference type="GO" id="GO:0005975">
    <property type="term" value="P:carbohydrate metabolic process"/>
    <property type="evidence" value="ECO:0007669"/>
    <property type="project" value="InterPro"/>
</dbReference>
<dbReference type="InParanoid" id="D8TR34"/>
<feature type="compositionally biased region" description="Low complexity" evidence="1">
    <location>
        <begin position="398"/>
        <end position="410"/>
    </location>
</feature>
<accession>D8TR34</accession>
<evidence type="ECO:0000256" key="1">
    <source>
        <dbReference type="SAM" id="MobiDB-lite"/>
    </source>
</evidence>
<dbReference type="Proteomes" id="UP000001058">
    <property type="component" value="Unassembled WGS sequence"/>
</dbReference>
<dbReference type="InterPro" id="IPR001362">
    <property type="entry name" value="Glyco_hydro_32"/>
</dbReference>
<evidence type="ECO:0000313" key="3">
    <source>
        <dbReference type="Proteomes" id="UP000001058"/>
    </source>
</evidence>
<dbReference type="InterPro" id="IPR050551">
    <property type="entry name" value="Fructan_Metab_Enzymes"/>
</dbReference>
<feature type="compositionally biased region" description="Low complexity" evidence="1">
    <location>
        <begin position="295"/>
        <end position="310"/>
    </location>
</feature>